<dbReference type="EMBL" id="JAAXLS010000015">
    <property type="protein sequence ID" value="NKQ55468.1"/>
    <property type="molecule type" value="Genomic_DNA"/>
</dbReference>
<dbReference type="InterPro" id="IPR033459">
    <property type="entry name" value="AveC-like"/>
</dbReference>
<feature type="transmembrane region" description="Helical" evidence="1">
    <location>
        <begin position="250"/>
        <end position="269"/>
    </location>
</feature>
<evidence type="ECO:0000313" key="2">
    <source>
        <dbReference type="EMBL" id="NKQ55468.1"/>
    </source>
</evidence>
<keyword evidence="1" id="KW-1133">Transmembrane helix</keyword>
<dbReference type="Proteomes" id="UP000715441">
    <property type="component" value="Unassembled WGS sequence"/>
</dbReference>
<evidence type="ECO:0000313" key="3">
    <source>
        <dbReference type="Proteomes" id="UP000715441"/>
    </source>
</evidence>
<name>A0ABX1J6T2_9PSEU</name>
<feature type="transmembrane region" description="Helical" evidence="1">
    <location>
        <begin position="81"/>
        <end position="99"/>
    </location>
</feature>
<feature type="transmembrane region" description="Helical" evidence="1">
    <location>
        <begin position="111"/>
        <end position="130"/>
    </location>
</feature>
<accession>A0ABX1J6T2</accession>
<evidence type="ECO:0000256" key="1">
    <source>
        <dbReference type="SAM" id="Phobius"/>
    </source>
</evidence>
<sequence>MATTSVAGVDSVQREPAEPPESRKWLVVLFIAFASLMTLLIVTGETGPGALRDSNPTATHVVDGYPRANPPLLGFEYWPQLWQAIGFGGAAILLIVFGMKSWRARRMHNGLVVTFAAGGMMAFDPLYNWLGYFPTDPRFLHIPHGATPWSDLAPTFEPVFFWPLYMLWLTAPALLAHWVWTKLRDRARRRKGPGTWMQRHPLLSLLLVCKLVTLPLDWGGFRLGILTDAFIFSQAPGPLVSAGHTSQMQLLWEPILFPLTIMATSLLFYRDSEGRTLHGRAARKVRTFVRFPRLTEFVVAWSIIALSYVICLSGMAVLRFTGQADELARPWPYQDTQVYDPDGLYQQSGEPGLKRTGSGDFDLIRPVIPK</sequence>
<protein>
    <submittedName>
        <fullName evidence="2">Spirocyclase AveC family protein</fullName>
    </submittedName>
</protein>
<gene>
    <name evidence="2" type="ORF">HFP15_21525</name>
</gene>
<dbReference type="RefSeq" id="WP_168518461.1">
    <property type="nucleotide sequence ID" value="NZ_JAAXLS010000015.1"/>
</dbReference>
<feature type="transmembrane region" description="Helical" evidence="1">
    <location>
        <begin position="290"/>
        <end position="310"/>
    </location>
</feature>
<dbReference type="Pfam" id="PF17198">
    <property type="entry name" value="AveC_like"/>
    <property type="match status" value="1"/>
</dbReference>
<reference evidence="2 3" key="1">
    <citation type="submission" date="2020-04" db="EMBL/GenBank/DDBJ databases">
        <title>Novel species.</title>
        <authorList>
            <person name="Teo W.F.A."/>
            <person name="Lipun K."/>
            <person name="Srisuk N."/>
            <person name="Duangmal K."/>
        </authorList>
    </citation>
    <scope>NUCLEOTIDE SEQUENCE [LARGE SCALE GENOMIC DNA]</scope>
    <source>
        <strain evidence="2 3">K13G38</strain>
    </source>
</reference>
<feature type="transmembrane region" description="Helical" evidence="1">
    <location>
        <begin position="201"/>
        <end position="221"/>
    </location>
</feature>
<proteinExistence type="predicted"/>
<feature type="transmembrane region" description="Helical" evidence="1">
    <location>
        <begin position="159"/>
        <end position="180"/>
    </location>
</feature>
<feature type="transmembrane region" description="Helical" evidence="1">
    <location>
        <begin position="25"/>
        <end position="44"/>
    </location>
</feature>
<comment type="caution">
    <text evidence="2">The sequence shown here is derived from an EMBL/GenBank/DDBJ whole genome shotgun (WGS) entry which is preliminary data.</text>
</comment>
<organism evidence="2 3">
    <name type="scientific">Amycolatopsis acididurans</name>
    <dbReference type="NCBI Taxonomy" id="2724524"/>
    <lineage>
        <taxon>Bacteria</taxon>
        <taxon>Bacillati</taxon>
        <taxon>Actinomycetota</taxon>
        <taxon>Actinomycetes</taxon>
        <taxon>Pseudonocardiales</taxon>
        <taxon>Pseudonocardiaceae</taxon>
        <taxon>Amycolatopsis</taxon>
    </lineage>
</organism>
<keyword evidence="1" id="KW-0472">Membrane</keyword>
<keyword evidence="3" id="KW-1185">Reference proteome</keyword>
<keyword evidence="1" id="KW-0812">Transmembrane</keyword>